<accession>A0A2S6BS45</accession>
<keyword evidence="3" id="KW-1185">Reference proteome</keyword>
<evidence type="ECO:0000313" key="2">
    <source>
        <dbReference type="EMBL" id="PPJ50291.1"/>
    </source>
</evidence>
<gene>
    <name evidence="2" type="ORF">CBER1_04900</name>
</gene>
<protein>
    <recommendedName>
        <fullName evidence="4">F-box domain-containing protein</fullName>
    </recommendedName>
</protein>
<organism evidence="2 3">
    <name type="scientific">Cercospora berteroae</name>
    <dbReference type="NCBI Taxonomy" id="357750"/>
    <lineage>
        <taxon>Eukaryota</taxon>
        <taxon>Fungi</taxon>
        <taxon>Dikarya</taxon>
        <taxon>Ascomycota</taxon>
        <taxon>Pezizomycotina</taxon>
        <taxon>Dothideomycetes</taxon>
        <taxon>Dothideomycetidae</taxon>
        <taxon>Mycosphaerellales</taxon>
        <taxon>Mycosphaerellaceae</taxon>
        <taxon>Cercospora</taxon>
    </lineage>
</organism>
<dbReference type="AlphaFoldDB" id="A0A2S6BS45"/>
<feature type="coiled-coil region" evidence="1">
    <location>
        <begin position="10"/>
        <end position="44"/>
    </location>
</feature>
<evidence type="ECO:0000313" key="3">
    <source>
        <dbReference type="Proteomes" id="UP000237631"/>
    </source>
</evidence>
<name>A0A2S6BS45_9PEZI</name>
<proteinExistence type="predicted"/>
<evidence type="ECO:0000256" key="1">
    <source>
        <dbReference type="SAM" id="Coils"/>
    </source>
</evidence>
<comment type="caution">
    <text evidence="2">The sequence shown here is derived from an EMBL/GenBank/DDBJ whole genome shotgun (WGS) entry which is preliminary data.</text>
</comment>
<evidence type="ECO:0008006" key="4">
    <source>
        <dbReference type="Google" id="ProtNLM"/>
    </source>
</evidence>
<dbReference type="EMBL" id="PNEN01001789">
    <property type="protein sequence ID" value="PPJ50291.1"/>
    <property type="molecule type" value="Genomic_DNA"/>
</dbReference>
<keyword evidence="1" id="KW-0175">Coiled coil</keyword>
<sequence length="252" mass="29386">MADSANLNVITILDAQYEEIDGKAKELEEKMALLDRQRKYLEAKRSELEPSRVLLKDNIAMWYSNRTFKLFLQLPLEIREMIYAYRIPTRMSYHTGYRSPVARISKQLREEFLSWLAWNRPMIWSDTTRFVDDVYPRSGHHRLAEKRMWSILAAKMLSHVKMIDIFRDSHIGGTVRIVVASGELRFHGLSKGRAESKMRNRAQPRLQLVATTIAKEGVGLKNWHFSWIHTALSTNKSLADLEAEMQHDIARS</sequence>
<dbReference type="OrthoDB" id="3643962at2759"/>
<reference evidence="3" key="1">
    <citation type="journal article" date="2017" name="bioRxiv">
        <title>Conservation of a gene cluster reveals novel cercosporin biosynthetic mechanisms and extends production to the genus Colletotrichum.</title>
        <authorList>
            <person name="de Jonge R."/>
            <person name="Ebert M.K."/>
            <person name="Huitt-Roehl C.R."/>
            <person name="Pal P."/>
            <person name="Suttle J.C."/>
            <person name="Spanner R.E."/>
            <person name="Neubauer J.D."/>
            <person name="Jurick W.M.II."/>
            <person name="Stott K.A."/>
            <person name="Secor G.A."/>
            <person name="Thomma B.P.H.J."/>
            <person name="Van de Peer Y."/>
            <person name="Townsend C.A."/>
            <person name="Bolton M.D."/>
        </authorList>
    </citation>
    <scope>NUCLEOTIDE SEQUENCE [LARGE SCALE GENOMIC DNA]</scope>
    <source>
        <strain evidence="3">CBS538.71</strain>
    </source>
</reference>
<dbReference type="Proteomes" id="UP000237631">
    <property type="component" value="Unassembled WGS sequence"/>
</dbReference>